<organism evidence="3 4">
    <name type="scientific">Heligmosomoides polygyrus</name>
    <name type="common">Parasitic roundworm</name>
    <dbReference type="NCBI Taxonomy" id="6339"/>
    <lineage>
        <taxon>Eukaryota</taxon>
        <taxon>Metazoa</taxon>
        <taxon>Ecdysozoa</taxon>
        <taxon>Nematoda</taxon>
        <taxon>Chromadorea</taxon>
        <taxon>Rhabditida</taxon>
        <taxon>Rhabditina</taxon>
        <taxon>Rhabditomorpha</taxon>
        <taxon>Strongyloidea</taxon>
        <taxon>Heligmosomidae</taxon>
        <taxon>Heligmosomoides</taxon>
    </lineage>
</organism>
<feature type="compositionally biased region" description="Polar residues" evidence="1">
    <location>
        <begin position="289"/>
        <end position="302"/>
    </location>
</feature>
<keyword evidence="3" id="KW-1185">Reference proteome</keyword>
<dbReference type="EMBL" id="UZAH01027140">
    <property type="protein sequence ID" value="VDO88947.1"/>
    <property type="molecule type" value="Genomic_DNA"/>
</dbReference>
<dbReference type="WBParaSite" id="HPBE_0001153601-mRNA-1">
    <property type="protein sequence ID" value="HPBE_0001153601-mRNA-1"/>
    <property type="gene ID" value="HPBE_0001153601"/>
</dbReference>
<feature type="compositionally biased region" description="Polar residues" evidence="1">
    <location>
        <begin position="377"/>
        <end position="398"/>
    </location>
</feature>
<dbReference type="OrthoDB" id="6236007at2759"/>
<name>A0A183FTU5_HELPZ</name>
<evidence type="ECO:0000313" key="4">
    <source>
        <dbReference type="WBParaSite" id="HPBE_0001153601-mRNA-1"/>
    </source>
</evidence>
<feature type="region of interest" description="Disordered" evidence="1">
    <location>
        <begin position="232"/>
        <end position="316"/>
    </location>
</feature>
<feature type="region of interest" description="Disordered" evidence="1">
    <location>
        <begin position="508"/>
        <end position="557"/>
    </location>
</feature>
<sequence length="667" mass="73155">MRVVDCHVPTVLITFQNGGAYQRIFGKLYNEGDTGESMERGRGSQKHRSYHSYEYSPLPLLTDYGNVKSHLSGTYLEGAPRYKGRHDWIDQRERRKNRKRLPWYFEKAKVLQTLRETSIVPQAPPEASINARAEPSTVNPVRIESAKIGLQDNADDGESDEEDLQGTHYPPEEFDSREDGERTPSHTAPLDRWRSPDSTGTRSETISLAPAPSRPGHQPAAEKWLQLAQLLPERTDKKKGTSKPTTDVTQTMTTTTRAVGQPRSSAYTSSSTKTTTSSQKSSSQPVERVSQTSTLKTSNHSQLMDRKQTSFTPPPTTTQNYYVQAVVPCQNTAVGSSNLRVAETETESDRNVVITSTLSTSRSVPSSYDLPSDPPYTTTTPAQITSPQEEASRSTLPTTVHYERPSGYPPATMATNSDVAVATKSSLASVPQEQVNSSFTTASITTTPTPAERTLPQQPYYHQTTPITTPFERLPNITKVTTPTFSTPTSSPTSTRLEHLHDITMVTSTTSTPTSTRSERLLDNAKVPVPPPTPAPTPHASEEQPTTANITSSPPSAPLYQFLQQPLKGDKDAKTATLSFDGQQLPVMIVGALPQLEISSPQDGMPPYSPVQRTYAISSPLRSITGPSTDQIFYNLKTPYGTVFFEKSPAVMSVIRSYNGPSDSQSL</sequence>
<accession>A0A3P7ZX93</accession>
<proteinExistence type="predicted"/>
<feature type="compositionally biased region" description="Acidic residues" evidence="1">
    <location>
        <begin position="153"/>
        <end position="164"/>
    </location>
</feature>
<feature type="compositionally biased region" description="Polar residues" evidence="1">
    <location>
        <begin position="196"/>
        <end position="206"/>
    </location>
</feature>
<feature type="compositionally biased region" description="Polar residues" evidence="1">
    <location>
        <begin position="543"/>
        <end position="554"/>
    </location>
</feature>
<feature type="compositionally biased region" description="Low complexity" evidence="1">
    <location>
        <begin position="268"/>
        <end position="284"/>
    </location>
</feature>
<protein>
    <submittedName>
        <fullName evidence="4">Flocculation protein FLO11-like</fullName>
    </submittedName>
</protein>
<accession>A0A183FTU5</accession>
<feature type="compositionally biased region" description="Low complexity" evidence="1">
    <location>
        <begin position="358"/>
        <end position="371"/>
    </location>
</feature>
<evidence type="ECO:0000256" key="1">
    <source>
        <dbReference type="SAM" id="MobiDB-lite"/>
    </source>
</evidence>
<evidence type="ECO:0000313" key="2">
    <source>
        <dbReference type="EMBL" id="VDO88947.1"/>
    </source>
</evidence>
<feature type="compositionally biased region" description="Pro residues" evidence="1">
    <location>
        <begin position="528"/>
        <end position="537"/>
    </location>
</feature>
<reference evidence="2 3" key="1">
    <citation type="submission" date="2018-11" db="EMBL/GenBank/DDBJ databases">
        <authorList>
            <consortium name="Pathogen Informatics"/>
        </authorList>
    </citation>
    <scope>NUCLEOTIDE SEQUENCE [LARGE SCALE GENOMIC DNA]</scope>
</reference>
<evidence type="ECO:0000313" key="3">
    <source>
        <dbReference type="Proteomes" id="UP000050761"/>
    </source>
</evidence>
<feature type="compositionally biased region" description="Basic and acidic residues" evidence="1">
    <location>
        <begin position="177"/>
        <end position="195"/>
    </location>
</feature>
<dbReference type="AlphaFoldDB" id="A0A183FTU5"/>
<gene>
    <name evidence="2" type="ORF">HPBE_LOCUS11537</name>
</gene>
<dbReference type="Proteomes" id="UP000050761">
    <property type="component" value="Unassembled WGS sequence"/>
</dbReference>
<reference evidence="4" key="2">
    <citation type="submission" date="2019-09" db="UniProtKB">
        <authorList>
            <consortium name="WormBaseParasite"/>
        </authorList>
    </citation>
    <scope>IDENTIFICATION</scope>
</reference>
<feature type="region of interest" description="Disordered" evidence="1">
    <location>
        <begin position="358"/>
        <end position="414"/>
    </location>
</feature>
<feature type="region of interest" description="Disordered" evidence="1">
    <location>
        <begin position="147"/>
        <end position="220"/>
    </location>
</feature>
<feature type="compositionally biased region" description="Low complexity" evidence="1">
    <location>
        <begin position="245"/>
        <end position="256"/>
    </location>
</feature>